<protein>
    <submittedName>
        <fullName evidence="1">Uncharacterized protein</fullName>
    </submittedName>
</protein>
<evidence type="ECO:0000313" key="1">
    <source>
        <dbReference type="EMBL" id="GKV08079.1"/>
    </source>
</evidence>
<organism evidence="1 2">
    <name type="scientific">Rubroshorea leprosula</name>
    <dbReference type="NCBI Taxonomy" id="152421"/>
    <lineage>
        <taxon>Eukaryota</taxon>
        <taxon>Viridiplantae</taxon>
        <taxon>Streptophyta</taxon>
        <taxon>Embryophyta</taxon>
        <taxon>Tracheophyta</taxon>
        <taxon>Spermatophyta</taxon>
        <taxon>Magnoliopsida</taxon>
        <taxon>eudicotyledons</taxon>
        <taxon>Gunneridae</taxon>
        <taxon>Pentapetalae</taxon>
        <taxon>rosids</taxon>
        <taxon>malvids</taxon>
        <taxon>Malvales</taxon>
        <taxon>Dipterocarpaceae</taxon>
        <taxon>Rubroshorea</taxon>
    </lineage>
</organism>
<proteinExistence type="predicted"/>
<name>A0AAV5J0E0_9ROSI</name>
<reference evidence="1 2" key="1">
    <citation type="journal article" date="2021" name="Commun. Biol.">
        <title>The genome of Shorea leprosula (Dipterocarpaceae) highlights the ecological relevance of drought in aseasonal tropical rainforests.</title>
        <authorList>
            <person name="Ng K.K.S."/>
            <person name="Kobayashi M.J."/>
            <person name="Fawcett J.A."/>
            <person name="Hatakeyama M."/>
            <person name="Paape T."/>
            <person name="Ng C.H."/>
            <person name="Ang C.C."/>
            <person name="Tnah L.H."/>
            <person name="Lee C.T."/>
            <person name="Nishiyama T."/>
            <person name="Sese J."/>
            <person name="O'Brien M.J."/>
            <person name="Copetti D."/>
            <person name="Mohd Noor M.I."/>
            <person name="Ong R.C."/>
            <person name="Putra M."/>
            <person name="Sireger I.Z."/>
            <person name="Indrioko S."/>
            <person name="Kosugi Y."/>
            <person name="Izuno A."/>
            <person name="Isagi Y."/>
            <person name="Lee S.L."/>
            <person name="Shimizu K.K."/>
        </authorList>
    </citation>
    <scope>NUCLEOTIDE SEQUENCE [LARGE SCALE GENOMIC DNA]</scope>
    <source>
        <strain evidence="1">214</strain>
    </source>
</reference>
<dbReference type="EMBL" id="BPVZ01000028">
    <property type="protein sequence ID" value="GKV08079.1"/>
    <property type="molecule type" value="Genomic_DNA"/>
</dbReference>
<dbReference type="AlphaFoldDB" id="A0AAV5J0E0"/>
<comment type="caution">
    <text evidence="1">The sequence shown here is derived from an EMBL/GenBank/DDBJ whole genome shotgun (WGS) entry which is preliminary data.</text>
</comment>
<sequence>MAINLSMLIPHALEIKRFPAAGWVEQGRQSRET</sequence>
<evidence type="ECO:0000313" key="2">
    <source>
        <dbReference type="Proteomes" id="UP001054252"/>
    </source>
</evidence>
<gene>
    <name evidence="1" type="ORF">SLEP1_g19761</name>
</gene>
<dbReference type="Proteomes" id="UP001054252">
    <property type="component" value="Unassembled WGS sequence"/>
</dbReference>
<accession>A0AAV5J0E0</accession>
<keyword evidence="2" id="KW-1185">Reference proteome</keyword>